<evidence type="ECO:0000256" key="3">
    <source>
        <dbReference type="ARBA" id="ARBA00022448"/>
    </source>
</evidence>
<reference evidence="9" key="1">
    <citation type="submission" date="2022-08" db="EMBL/GenBank/DDBJ databases">
        <title>Genome Sequence of the sulphate-reducing bacterium, Pseudodesulfovibrio portus JCM14722.</title>
        <authorList>
            <person name="Kondo R."/>
            <person name="Kataoka T."/>
        </authorList>
    </citation>
    <scope>NUCLEOTIDE SEQUENCE</scope>
    <source>
        <strain evidence="9">JCM 14722</strain>
    </source>
</reference>
<dbReference type="SUPFAM" id="SSF144083">
    <property type="entry name" value="Magnesium transport protein CorA, transmembrane region"/>
    <property type="match status" value="1"/>
</dbReference>
<dbReference type="PANTHER" id="PTHR46494:SF1">
    <property type="entry name" value="CORA FAMILY METAL ION TRANSPORTER (EUROFUNG)"/>
    <property type="match status" value="1"/>
</dbReference>
<dbReference type="Gene3D" id="3.30.460.20">
    <property type="entry name" value="CorA soluble domain-like"/>
    <property type="match status" value="1"/>
</dbReference>
<comment type="subcellular location">
    <subcellularLocation>
        <location evidence="1">Cell membrane</location>
        <topology evidence="1">Multi-pass membrane protein</topology>
    </subcellularLocation>
    <subcellularLocation>
        <location evidence="8">Membrane</location>
        <topology evidence="8">Multi-pass membrane protein</topology>
    </subcellularLocation>
</comment>
<evidence type="ECO:0000256" key="2">
    <source>
        <dbReference type="ARBA" id="ARBA00009765"/>
    </source>
</evidence>
<comment type="function">
    <text evidence="8">Mediates influx of magnesium ions.</text>
</comment>
<keyword evidence="5 8" id="KW-0812">Transmembrane</keyword>
<evidence type="ECO:0000313" key="9">
    <source>
        <dbReference type="EMBL" id="BDQ33524.1"/>
    </source>
</evidence>
<dbReference type="Pfam" id="PF01544">
    <property type="entry name" value="CorA"/>
    <property type="match status" value="1"/>
</dbReference>
<dbReference type="PANTHER" id="PTHR46494">
    <property type="entry name" value="CORA FAMILY METAL ION TRANSPORTER (EUROFUNG)"/>
    <property type="match status" value="1"/>
</dbReference>
<keyword evidence="8" id="KW-0460">Magnesium</keyword>
<proteinExistence type="inferred from homology"/>
<evidence type="ECO:0000256" key="8">
    <source>
        <dbReference type="RuleBase" id="RU362010"/>
    </source>
</evidence>
<evidence type="ECO:0000256" key="4">
    <source>
        <dbReference type="ARBA" id="ARBA00022475"/>
    </source>
</evidence>
<gene>
    <name evidence="8 9" type="primary">corA</name>
    <name evidence="9" type="ORF">JCM14722_10660</name>
</gene>
<protein>
    <recommendedName>
        <fullName evidence="8">Magnesium transport protein CorA</fullName>
    </recommendedName>
</protein>
<keyword evidence="8" id="KW-0406">Ion transport</keyword>
<dbReference type="EMBL" id="AP026708">
    <property type="protein sequence ID" value="BDQ33524.1"/>
    <property type="molecule type" value="Genomic_DNA"/>
</dbReference>
<dbReference type="SUPFAM" id="SSF143865">
    <property type="entry name" value="CorA soluble domain-like"/>
    <property type="match status" value="1"/>
</dbReference>
<keyword evidence="7 8" id="KW-0472">Membrane</keyword>
<organism evidence="9 10">
    <name type="scientific">Pseudodesulfovibrio portus</name>
    <dbReference type="NCBI Taxonomy" id="231439"/>
    <lineage>
        <taxon>Bacteria</taxon>
        <taxon>Pseudomonadati</taxon>
        <taxon>Thermodesulfobacteriota</taxon>
        <taxon>Desulfovibrionia</taxon>
        <taxon>Desulfovibrionales</taxon>
        <taxon>Desulfovibrionaceae</taxon>
    </lineage>
</organism>
<feature type="transmembrane region" description="Helical" evidence="8">
    <location>
        <begin position="296"/>
        <end position="316"/>
    </location>
</feature>
<keyword evidence="4 8" id="KW-1003">Cell membrane</keyword>
<comment type="similarity">
    <text evidence="2 8">Belongs to the CorA metal ion transporter (MIT) (TC 1.A.35) family.</text>
</comment>
<keyword evidence="6 8" id="KW-1133">Transmembrane helix</keyword>
<dbReference type="Gene3D" id="1.20.58.340">
    <property type="entry name" value="Magnesium transport protein CorA, transmembrane region"/>
    <property type="match status" value="2"/>
</dbReference>
<dbReference type="CDD" id="cd12828">
    <property type="entry name" value="TmCorA-like_1"/>
    <property type="match status" value="1"/>
</dbReference>
<dbReference type="RefSeq" id="WP_264983581.1">
    <property type="nucleotide sequence ID" value="NZ_AP026708.1"/>
</dbReference>
<dbReference type="Proteomes" id="UP001061361">
    <property type="component" value="Chromosome"/>
</dbReference>
<name>A0ABM8AQ42_9BACT</name>
<accession>A0ABM8AQ42</accession>
<dbReference type="InterPro" id="IPR004488">
    <property type="entry name" value="Mg/Co-transport_prot_CorA"/>
</dbReference>
<sequence length="354" mass="41381">MARFLKKFDRKKGLPPGSLVFVGQQKTDKPRLRIIDYDISMMRDEFIQSIDDAAWTKETETTSWINIDGLHDAELMKRVGDNFCLPSMVLEDIMNTGQRPKIEEHSDHIFITMKMLSLDEAQGKVKSEQVSAVLARNYLITFQEQPGDVFEPVRDRIKRQNGRLRKFGPDYLLYTLIDSILENYLKVIETMGERIEEMEDEVLANPDPKLLEEINLYRQEIAYVRKSVRPAREIISRINKLESDIITADILPYLMDLSDISELSVDSAEIYKEMLASHITTYNMVMGNRLNEIMQFLTIFATIFIPLTFLAGIYGMNFEFIPELHYKYGYFILLFVMLAVTITMLMYFKKRKWI</sequence>
<dbReference type="InterPro" id="IPR045863">
    <property type="entry name" value="CorA_TM1_TM2"/>
</dbReference>
<evidence type="ECO:0000256" key="7">
    <source>
        <dbReference type="ARBA" id="ARBA00023136"/>
    </source>
</evidence>
<feature type="transmembrane region" description="Helical" evidence="8">
    <location>
        <begin position="328"/>
        <end position="348"/>
    </location>
</feature>
<keyword evidence="3 8" id="KW-0813">Transport</keyword>
<evidence type="ECO:0000256" key="5">
    <source>
        <dbReference type="ARBA" id="ARBA00022692"/>
    </source>
</evidence>
<evidence type="ECO:0000256" key="1">
    <source>
        <dbReference type="ARBA" id="ARBA00004651"/>
    </source>
</evidence>
<dbReference type="InterPro" id="IPR002523">
    <property type="entry name" value="MgTranspt_CorA/ZnTranspt_ZntB"/>
</dbReference>
<dbReference type="InterPro" id="IPR045861">
    <property type="entry name" value="CorA_cytoplasmic_dom"/>
</dbReference>
<dbReference type="NCBIfam" id="TIGR00383">
    <property type="entry name" value="corA"/>
    <property type="match status" value="1"/>
</dbReference>
<evidence type="ECO:0000256" key="6">
    <source>
        <dbReference type="ARBA" id="ARBA00022989"/>
    </source>
</evidence>
<evidence type="ECO:0000313" key="10">
    <source>
        <dbReference type="Proteomes" id="UP001061361"/>
    </source>
</evidence>
<keyword evidence="10" id="KW-1185">Reference proteome</keyword>